<gene>
    <name evidence="14" type="ORF">FF36_01777</name>
</gene>
<keyword evidence="5" id="KW-0547">Nucleotide-binding</keyword>
<feature type="transmembrane region" description="Helical" evidence="11">
    <location>
        <begin position="298"/>
        <end position="317"/>
    </location>
</feature>
<dbReference type="GO" id="GO:0034040">
    <property type="term" value="F:ATPase-coupled lipid transmembrane transporter activity"/>
    <property type="evidence" value="ECO:0007669"/>
    <property type="project" value="TreeGrafter"/>
</dbReference>
<dbReference type="Gene3D" id="3.40.50.300">
    <property type="entry name" value="P-loop containing nucleotide triphosphate hydrolases"/>
    <property type="match status" value="1"/>
</dbReference>
<dbReference type="InterPro" id="IPR039421">
    <property type="entry name" value="Type_1_exporter"/>
</dbReference>
<keyword evidence="7 11" id="KW-1133">Transmembrane helix</keyword>
<evidence type="ECO:0000313" key="14">
    <source>
        <dbReference type="EMBL" id="KJE23844.1"/>
    </source>
</evidence>
<feature type="compositionally biased region" description="Low complexity" evidence="10">
    <location>
        <begin position="369"/>
        <end position="397"/>
    </location>
</feature>
<dbReference type="PATRIC" id="fig|1502723.3.peg.6902"/>
<dbReference type="PANTHER" id="PTHR24221">
    <property type="entry name" value="ATP-BINDING CASSETTE SUB-FAMILY B"/>
    <property type="match status" value="1"/>
</dbReference>
<evidence type="ECO:0000259" key="12">
    <source>
        <dbReference type="PROSITE" id="PS50893"/>
    </source>
</evidence>
<evidence type="ECO:0000256" key="5">
    <source>
        <dbReference type="ARBA" id="ARBA00022741"/>
    </source>
</evidence>
<feature type="compositionally biased region" description="Basic and acidic residues" evidence="10">
    <location>
        <begin position="640"/>
        <end position="649"/>
    </location>
</feature>
<reference evidence="15" key="1">
    <citation type="submission" date="2015-02" db="EMBL/GenBank/DDBJ databases">
        <title>Draft Genome of Frankia sp. CpI1-S.</title>
        <authorList>
            <person name="Oshone R.T."/>
            <person name="Ngom M."/>
            <person name="Ghodhbane-Gtari F."/>
            <person name="Gtari M."/>
            <person name="Morris K."/>
            <person name="Thomas K."/>
            <person name="Sen A."/>
            <person name="Tisa L.S."/>
        </authorList>
    </citation>
    <scope>NUCLEOTIDE SEQUENCE [LARGE SCALE GENOMIC DNA]</scope>
    <source>
        <strain evidence="15">CpI1-S</strain>
    </source>
</reference>
<dbReference type="PROSITE" id="PS50893">
    <property type="entry name" value="ABC_TRANSPORTER_2"/>
    <property type="match status" value="1"/>
</dbReference>
<dbReference type="Proteomes" id="UP000032545">
    <property type="component" value="Unassembled WGS sequence"/>
</dbReference>
<feature type="region of interest" description="Disordered" evidence="10">
    <location>
        <begin position="369"/>
        <end position="403"/>
    </location>
</feature>
<dbReference type="InterPro" id="IPR003593">
    <property type="entry name" value="AAA+_ATPase"/>
</dbReference>
<name>A0A0D8BIM0_9ACTN</name>
<dbReference type="SUPFAM" id="SSF90123">
    <property type="entry name" value="ABC transporter transmembrane region"/>
    <property type="match status" value="1"/>
</dbReference>
<keyword evidence="6" id="KW-0067">ATP-binding</keyword>
<dbReference type="SMART" id="SM00382">
    <property type="entry name" value="AAA"/>
    <property type="match status" value="1"/>
</dbReference>
<proteinExistence type="inferred from homology"/>
<dbReference type="EMBL" id="JYFN01000010">
    <property type="protein sequence ID" value="KJE23844.1"/>
    <property type="molecule type" value="Genomic_DNA"/>
</dbReference>
<comment type="similarity">
    <text evidence="9">Belongs to the ABC transporter superfamily. Lipid exporter (TC 3.A.1.106) family.</text>
</comment>
<feature type="transmembrane region" description="Helical" evidence="11">
    <location>
        <begin position="268"/>
        <end position="286"/>
    </location>
</feature>
<feature type="transmembrane region" description="Helical" evidence="11">
    <location>
        <begin position="32"/>
        <end position="54"/>
    </location>
</feature>
<dbReference type="AlphaFoldDB" id="A0A0D8BIM0"/>
<protein>
    <submittedName>
        <fullName evidence="14">ABC-type multidrug transport system, ATPase and permease component</fullName>
    </submittedName>
</protein>
<keyword evidence="15" id="KW-1185">Reference proteome</keyword>
<reference evidence="14 15" key="2">
    <citation type="journal article" date="2016" name="Genome Announc.">
        <title>Permanent Draft Genome Sequences for Two Variants of Frankia sp. Strain CpI1, the First Frankia Strain Isolated from Root Nodules of Comptonia peregrina.</title>
        <authorList>
            <person name="Oshone R."/>
            <person name="Hurst S.G.IV."/>
            <person name="Abebe-Akele F."/>
            <person name="Simpson S."/>
            <person name="Morris K."/>
            <person name="Thomas W.K."/>
            <person name="Tisa L.S."/>
        </authorList>
    </citation>
    <scope>NUCLEOTIDE SEQUENCE [LARGE SCALE GENOMIC DNA]</scope>
    <source>
        <strain evidence="15">CpI1-S</strain>
    </source>
</reference>
<evidence type="ECO:0000256" key="11">
    <source>
        <dbReference type="SAM" id="Phobius"/>
    </source>
</evidence>
<comment type="subcellular location">
    <subcellularLocation>
        <location evidence="1">Cell membrane</location>
        <topology evidence="1">Multi-pass membrane protein</topology>
    </subcellularLocation>
</comment>
<evidence type="ECO:0000256" key="3">
    <source>
        <dbReference type="ARBA" id="ARBA00022475"/>
    </source>
</evidence>
<dbReference type="GO" id="GO:0016887">
    <property type="term" value="F:ATP hydrolysis activity"/>
    <property type="evidence" value="ECO:0007669"/>
    <property type="project" value="InterPro"/>
</dbReference>
<evidence type="ECO:0000256" key="7">
    <source>
        <dbReference type="ARBA" id="ARBA00022989"/>
    </source>
</evidence>
<feature type="transmembrane region" description="Helical" evidence="11">
    <location>
        <begin position="75"/>
        <end position="96"/>
    </location>
</feature>
<feature type="domain" description="ABC transmembrane type-1" evidence="13">
    <location>
        <begin position="34"/>
        <end position="321"/>
    </location>
</feature>
<evidence type="ECO:0000256" key="2">
    <source>
        <dbReference type="ARBA" id="ARBA00022448"/>
    </source>
</evidence>
<dbReference type="InterPro" id="IPR011527">
    <property type="entry name" value="ABC1_TM_dom"/>
</dbReference>
<feature type="region of interest" description="Disordered" evidence="10">
    <location>
        <begin position="640"/>
        <end position="670"/>
    </location>
</feature>
<evidence type="ECO:0000313" key="15">
    <source>
        <dbReference type="Proteomes" id="UP000032545"/>
    </source>
</evidence>
<dbReference type="GO" id="GO:0005886">
    <property type="term" value="C:plasma membrane"/>
    <property type="evidence" value="ECO:0007669"/>
    <property type="project" value="UniProtKB-SubCell"/>
</dbReference>
<dbReference type="OrthoDB" id="9806127at2"/>
<dbReference type="Pfam" id="PF00005">
    <property type="entry name" value="ABC_tran"/>
    <property type="match status" value="1"/>
</dbReference>
<evidence type="ECO:0000259" key="13">
    <source>
        <dbReference type="PROSITE" id="PS50929"/>
    </source>
</evidence>
<organism evidence="14 15">
    <name type="scientific">Frankia torreyi</name>
    <dbReference type="NCBI Taxonomy" id="1856"/>
    <lineage>
        <taxon>Bacteria</taxon>
        <taxon>Bacillati</taxon>
        <taxon>Actinomycetota</taxon>
        <taxon>Actinomycetes</taxon>
        <taxon>Frankiales</taxon>
        <taxon>Frankiaceae</taxon>
        <taxon>Frankia</taxon>
    </lineage>
</organism>
<dbReference type="InterPro" id="IPR003439">
    <property type="entry name" value="ABC_transporter-like_ATP-bd"/>
</dbReference>
<dbReference type="InterPro" id="IPR027417">
    <property type="entry name" value="P-loop_NTPase"/>
</dbReference>
<accession>A0A0D8BIM0</accession>
<dbReference type="InterPro" id="IPR017871">
    <property type="entry name" value="ABC_transporter-like_CS"/>
</dbReference>
<dbReference type="PROSITE" id="PS00211">
    <property type="entry name" value="ABC_TRANSPORTER_1"/>
    <property type="match status" value="1"/>
</dbReference>
<dbReference type="GO" id="GO:0140359">
    <property type="term" value="F:ABC-type transporter activity"/>
    <property type="evidence" value="ECO:0007669"/>
    <property type="project" value="InterPro"/>
</dbReference>
<dbReference type="RefSeq" id="WP_044884467.1">
    <property type="nucleotide sequence ID" value="NZ_JYFN01000010.1"/>
</dbReference>
<keyword evidence="4 11" id="KW-0812">Transmembrane</keyword>
<keyword evidence="8 11" id="KW-0472">Membrane</keyword>
<evidence type="ECO:0000256" key="8">
    <source>
        <dbReference type="ARBA" id="ARBA00023136"/>
    </source>
</evidence>
<feature type="transmembrane region" description="Helical" evidence="11">
    <location>
        <begin position="147"/>
        <end position="170"/>
    </location>
</feature>
<evidence type="ECO:0000256" key="1">
    <source>
        <dbReference type="ARBA" id="ARBA00004651"/>
    </source>
</evidence>
<sequence length="670" mass="70916">MAERVSEPGRQPGVIGQGFANLWRGIRDEPRLFAVATVGGCLFTLTGVASSLVLGEATDRVVIPAIRRGHADWSAVALAAVALSLVGLARALGMFLRRLAGGTVVFRLQARHRHAVTRQYLRLPLSWHQRHSTGTLLSNANSDVEAAWAPVMPLPFALGALVMLVVALVLLVVTDPVLALIGFVIFPTFGVLNVWYGRRVWPLYSRAQQLRGEVSAVAHESFDGALVVKTLGREEDETARFAVRAERLRDAMIHAGRLRGLFDPVMEALPNLGILLVLLVGAIRIDAGAIDVGQLVRVAYLFTLLAFPLRAFGWVFGDLPREVVGYERVEAVLRARGHEEYGPRTLTAAGPASLRLDAVTYAYPPADATADPTVDATADPTVDAASDPSGEPAVPASPGDPPPRPVVDAVSFEVAAGSVVAITGRTGSGKSSLVNLLARLVDPQAGTVLLDGVDLRELAAGEVSRAVAVVAQQAFLFDDTVRANVTLGMDAADDEVWAALRRAQADGFVAALPDGLDTMVGERGTSLSGGQRQRIGLARALVRAPRLLVLDDATASVDPRVEAAILADLRESAGASTVVVVAQRRSTIALADEVIHLDAGRVIGRGRHEELLASSPRYAALLTAYEAAARAAGALPEPAVRESAVRESEPALPEPAVPEHVRELEPEAAP</sequence>
<evidence type="ECO:0000256" key="4">
    <source>
        <dbReference type="ARBA" id="ARBA00022692"/>
    </source>
</evidence>
<evidence type="ECO:0000256" key="10">
    <source>
        <dbReference type="SAM" id="MobiDB-lite"/>
    </source>
</evidence>
<feature type="transmembrane region" description="Helical" evidence="11">
    <location>
        <begin position="177"/>
        <end position="196"/>
    </location>
</feature>
<keyword evidence="2" id="KW-0813">Transport</keyword>
<feature type="compositionally biased region" description="Basic and acidic residues" evidence="10">
    <location>
        <begin position="657"/>
        <end position="670"/>
    </location>
</feature>
<comment type="caution">
    <text evidence="14">The sequence shown here is derived from an EMBL/GenBank/DDBJ whole genome shotgun (WGS) entry which is preliminary data.</text>
</comment>
<evidence type="ECO:0000256" key="6">
    <source>
        <dbReference type="ARBA" id="ARBA00022840"/>
    </source>
</evidence>
<evidence type="ECO:0000256" key="9">
    <source>
        <dbReference type="ARBA" id="ARBA00061644"/>
    </source>
</evidence>
<dbReference type="Pfam" id="PF00664">
    <property type="entry name" value="ABC_membrane"/>
    <property type="match status" value="1"/>
</dbReference>
<dbReference type="Gene3D" id="1.20.1560.10">
    <property type="entry name" value="ABC transporter type 1, transmembrane domain"/>
    <property type="match status" value="1"/>
</dbReference>
<dbReference type="FunFam" id="3.40.50.300:FF:000299">
    <property type="entry name" value="ABC transporter ATP-binding protein/permease"/>
    <property type="match status" value="1"/>
</dbReference>
<dbReference type="SUPFAM" id="SSF52540">
    <property type="entry name" value="P-loop containing nucleoside triphosphate hydrolases"/>
    <property type="match status" value="1"/>
</dbReference>
<dbReference type="PROSITE" id="PS50929">
    <property type="entry name" value="ABC_TM1F"/>
    <property type="match status" value="1"/>
</dbReference>
<dbReference type="InterPro" id="IPR036640">
    <property type="entry name" value="ABC1_TM_sf"/>
</dbReference>
<keyword evidence="3" id="KW-1003">Cell membrane</keyword>
<dbReference type="PANTHER" id="PTHR24221:SF654">
    <property type="entry name" value="ATP-BINDING CASSETTE SUB-FAMILY B MEMBER 6"/>
    <property type="match status" value="1"/>
</dbReference>
<dbReference type="GO" id="GO:0005524">
    <property type="term" value="F:ATP binding"/>
    <property type="evidence" value="ECO:0007669"/>
    <property type="project" value="UniProtKB-KW"/>
</dbReference>
<feature type="domain" description="ABC transporter" evidence="12">
    <location>
        <begin position="354"/>
        <end position="624"/>
    </location>
</feature>